<organism evidence="4 5">
    <name type="scientific">Candidatus Fervidibacter japonicus</name>
    <dbReference type="NCBI Taxonomy" id="2035412"/>
    <lineage>
        <taxon>Bacteria</taxon>
        <taxon>Candidatus Fervidibacterota</taxon>
        <taxon>Candidatus Fervidibacter</taxon>
    </lineage>
</organism>
<dbReference type="InterPro" id="IPR006127">
    <property type="entry name" value="ZnuA-like"/>
</dbReference>
<dbReference type="Pfam" id="PF01297">
    <property type="entry name" value="ZnuA"/>
    <property type="match status" value="1"/>
</dbReference>
<evidence type="ECO:0000256" key="2">
    <source>
        <dbReference type="ARBA" id="ARBA00022729"/>
    </source>
</evidence>
<dbReference type="GO" id="GO:0030001">
    <property type="term" value="P:metal ion transport"/>
    <property type="evidence" value="ECO:0007669"/>
    <property type="project" value="InterPro"/>
</dbReference>
<protein>
    <submittedName>
        <fullName evidence="4">Manganese ABC transporter substrate-binding lipoprotein</fullName>
    </submittedName>
</protein>
<evidence type="ECO:0000313" key="4">
    <source>
        <dbReference type="EMBL" id="GBC98401.1"/>
    </source>
</evidence>
<dbReference type="Gene3D" id="3.40.50.1980">
    <property type="entry name" value="Nitrogenase molybdenum iron protein domain"/>
    <property type="match status" value="2"/>
</dbReference>
<dbReference type="SUPFAM" id="SSF53807">
    <property type="entry name" value="Helical backbone' metal receptor"/>
    <property type="match status" value="1"/>
</dbReference>
<evidence type="ECO:0000256" key="1">
    <source>
        <dbReference type="ARBA" id="ARBA00022448"/>
    </source>
</evidence>
<dbReference type="Proteomes" id="UP000236173">
    <property type="component" value="Unassembled WGS sequence"/>
</dbReference>
<comment type="similarity">
    <text evidence="3">Belongs to the bacterial solute-binding protein 9 family.</text>
</comment>
<dbReference type="GO" id="GO:0046872">
    <property type="term" value="F:metal ion binding"/>
    <property type="evidence" value="ECO:0007669"/>
    <property type="project" value="InterPro"/>
</dbReference>
<evidence type="ECO:0000256" key="3">
    <source>
        <dbReference type="RuleBase" id="RU003512"/>
    </source>
</evidence>
<accession>A0A2H5XB31</accession>
<keyword evidence="2" id="KW-0732">Signal</keyword>
<dbReference type="PANTHER" id="PTHR42953:SF2">
    <property type="entry name" value="ADHESION PROTEIN"/>
    <property type="match status" value="1"/>
</dbReference>
<dbReference type="PRINTS" id="PR00690">
    <property type="entry name" value="ADHESNFAMILY"/>
</dbReference>
<keyword evidence="1 3" id="KW-0813">Transport</keyword>
<comment type="caution">
    <text evidence="4">The sequence shown here is derived from an EMBL/GenBank/DDBJ whole genome shotgun (WGS) entry which is preliminary data.</text>
</comment>
<dbReference type="PRINTS" id="PR00691">
    <property type="entry name" value="ADHESINB"/>
</dbReference>
<name>A0A2H5XB31_9BACT</name>
<proteinExistence type="inferred from homology"/>
<sequence length="307" mass="34718">MRQCLGWLLLVVTLMLSVAPTAARKLRVVATTNDLKWAAEQIGGDRVEVVALMHPLQNPHTVQPRPSFIVHLNRADLLVRIGLDYEEAWLPPLIDEARNPRVRRGGVGYVDASVGVPLLEVPQSRVTREQGEVHIFGNPHYWLDPENMKIIARNIAEGLQRLDPNGAAIYERNLKRLERAMDELLDETQKLAAPLRGEKFVAYHTTWSYLANRYGFRIIGYLEPKPGIPPSASHLADLIVRMRQERVKVILKEPFYENRIPNMVAQRTGAKVVEVCPTIGGEPETETYPKLLRRILTKLVGAIQTVK</sequence>
<dbReference type="GO" id="GO:0007155">
    <property type="term" value="P:cell adhesion"/>
    <property type="evidence" value="ECO:0007669"/>
    <property type="project" value="InterPro"/>
</dbReference>
<keyword evidence="4" id="KW-0449">Lipoprotein</keyword>
<evidence type="ECO:0000313" key="5">
    <source>
        <dbReference type="Proteomes" id="UP000236173"/>
    </source>
</evidence>
<dbReference type="PANTHER" id="PTHR42953">
    <property type="entry name" value="HIGH-AFFINITY ZINC UPTAKE SYSTEM PROTEIN ZNUA-RELATED"/>
    <property type="match status" value="1"/>
</dbReference>
<dbReference type="InterPro" id="IPR050492">
    <property type="entry name" value="Bact_metal-bind_prot9"/>
</dbReference>
<dbReference type="EMBL" id="BEHT01000010">
    <property type="protein sequence ID" value="GBC98401.1"/>
    <property type="molecule type" value="Genomic_DNA"/>
</dbReference>
<reference evidence="5" key="1">
    <citation type="submission" date="2017-09" db="EMBL/GenBank/DDBJ databases">
        <title>Metaegenomics of thermophilic ammonia-oxidizing enrichment culture.</title>
        <authorList>
            <person name="Kato S."/>
            <person name="Suzuki K."/>
        </authorList>
    </citation>
    <scope>NUCLEOTIDE SEQUENCE [LARGE SCALE GENOMIC DNA]</scope>
</reference>
<gene>
    <name evidence="4" type="primary">psaA</name>
    <name evidence="4" type="ORF">HRbin17_00913</name>
</gene>
<dbReference type="AlphaFoldDB" id="A0A2H5XB31"/>
<dbReference type="InterPro" id="IPR006128">
    <property type="entry name" value="Lipoprotein_PsaA-like"/>
</dbReference>
<dbReference type="InterPro" id="IPR006129">
    <property type="entry name" value="AdhesinB"/>
</dbReference>